<feature type="compositionally biased region" description="Polar residues" evidence="1">
    <location>
        <begin position="331"/>
        <end position="342"/>
    </location>
</feature>
<feature type="compositionally biased region" description="Basic and acidic residues" evidence="1">
    <location>
        <begin position="357"/>
        <end position="370"/>
    </location>
</feature>
<accession>A0A4Q9MVY1</accession>
<feature type="compositionally biased region" description="Basic residues" evidence="1">
    <location>
        <begin position="347"/>
        <end position="356"/>
    </location>
</feature>
<dbReference type="EMBL" id="ML143396">
    <property type="protein sequence ID" value="TBU32150.1"/>
    <property type="molecule type" value="Genomic_DNA"/>
</dbReference>
<proteinExistence type="predicted"/>
<dbReference type="Proteomes" id="UP000292957">
    <property type="component" value="Unassembled WGS sequence"/>
</dbReference>
<feature type="region of interest" description="Disordered" evidence="1">
    <location>
        <begin position="1"/>
        <end position="66"/>
    </location>
</feature>
<feature type="region of interest" description="Disordered" evidence="1">
    <location>
        <begin position="322"/>
        <end position="477"/>
    </location>
</feature>
<name>A0A4Q9MVY1_9APHY</name>
<feature type="compositionally biased region" description="Basic and acidic residues" evidence="1">
    <location>
        <begin position="441"/>
        <end position="477"/>
    </location>
</feature>
<dbReference type="OrthoDB" id="3240950at2759"/>
<dbReference type="AlphaFoldDB" id="A0A4Q9MVY1"/>
<sequence>MPRLFGSLGRSSKEGRGYANQYADGYDAPQGYYSSYGFDEQEPRQNSTWRKVFSKKPSKRNYLSRQLQDETAFAPGRNYRTTVEDYPEEQLTRRLRGPLPTDDTESFDELAADPRRSDNIVPLIQRESSLMRIGHAFEDNGTYAPALSAVPSAALPPHQHSVPLYAPQPVPGVQPHVGAVHGMHGPAVVQNMAPPRNNSVRPDIVNHSSSYPERDQPIHRRQERDRSAPPRVKPLKDHPAYWEKPLDRDEEPPVVVVVEYGKNGKKDKYYIIPAGAPVVFEDENGNELTRVGDFSGKYRPPRRPRPVIVQDQYGREICRAGFNNDDHISVGSRSLDSNSYHSESGRSHHRGRPVHRSPHDNQHASREHGLHHGSSLSSSRPYAGPAPDSYLRDPHYQASRRAGTRPSHDDLRGYPADPRPPRSERSAGQSSSDTLVRSSPRRSDDRYGRPRGSDRRDYGSDDRGHTYQREHDSRRNG</sequence>
<evidence type="ECO:0000313" key="2">
    <source>
        <dbReference type="EMBL" id="TBU32150.1"/>
    </source>
</evidence>
<feature type="compositionally biased region" description="Polar residues" evidence="1">
    <location>
        <begin position="426"/>
        <end position="436"/>
    </location>
</feature>
<feature type="compositionally biased region" description="Basic and acidic residues" evidence="1">
    <location>
        <begin position="212"/>
        <end position="245"/>
    </location>
</feature>
<evidence type="ECO:0000256" key="1">
    <source>
        <dbReference type="SAM" id="MobiDB-lite"/>
    </source>
</evidence>
<feature type="region of interest" description="Disordered" evidence="1">
    <location>
        <begin position="189"/>
        <end position="245"/>
    </location>
</feature>
<feature type="compositionally biased region" description="Polar residues" evidence="1">
    <location>
        <begin position="196"/>
        <end position="211"/>
    </location>
</feature>
<protein>
    <submittedName>
        <fullName evidence="2">Uncharacterized protein</fullName>
    </submittedName>
</protein>
<gene>
    <name evidence="2" type="ORF">BD311DRAFT_57939</name>
</gene>
<reference evidence="2" key="1">
    <citation type="submission" date="2019-01" db="EMBL/GenBank/DDBJ databases">
        <title>Draft genome sequences of three monokaryotic isolates of the white-rot basidiomycete fungus Dichomitus squalens.</title>
        <authorList>
            <consortium name="DOE Joint Genome Institute"/>
            <person name="Lopez S.C."/>
            <person name="Andreopoulos B."/>
            <person name="Pangilinan J."/>
            <person name="Lipzen A."/>
            <person name="Riley R."/>
            <person name="Ahrendt S."/>
            <person name="Ng V."/>
            <person name="Barry K."/>
            <person name="Daum C."/>
            <person name="Grigoriev I.V."/>
            <person name="Hilden K.S."/>
            <person name="Makela M.R."/>
            <person name="de Vries R.P."/>
        </authorList>
    </citation>
    <scope>NUCLEOTIDE SEQUENCE [LARGE SCALE GENOMIC DNA]</scope>
    <source>
        <strain evidence="2">OM18370.1</strain>
    </source>
</reference>
<organism evidence="2">
    <name type="scientific">Dichomitus squalens</name>
    <dbReference type="NCBI Taxonomy" id="114155"/>
    <lineage>
        <taxon>Eukaryota</taxon>
        <taxon>Fungi</taxon>
        <taxon>Dikarya</taxon>
        <taxon>Basidiomycota</taxon>
        <taxon>Agaricomycotina</taxon>
        <taxon>Agaricomycetes</taxon>
        <taxon>Polyporales</taxon>
        <taxon>Polyporaceae</taxon>
        <taxon>Dichomitus</taxon>
    </lineage>
</organism>